<dbReference type="PANTHER" id="PTHR35395">
    <property type="entry name" value="DUF6536 DOMAIN-CONTAINING PROTEIN"/>
    <property type="match status" value="1"/>
</dbReference>
<evidence type="ECO:0000259" key="2">
    <source>
        <dbReference type="Pfam" id="PF20163"/>
    </source>
</evidence>
<feature type="transmembrane region" description="Helical" evidence="1">
    <location>
        <begin position="738"/>
        <end position="760"/>
    </location>
</feature>
<dbReference type="OrthoDB" id="5429634at2759"/>
<dbReference type="Pfam" id="PF20163">
    <property type="entry name" value="DUF6536"/>
    <property type="match status" value="1"/>
</dbReference>
<dbReference type="InterPro" id="IPR046623">
    <property type="entry name" value="DUF6536"/>
</dbReference>
<feature type="transmembrane region" description="Helical" evidence="1">
    <location>
        <begin position="627"/>
        <end position="648"/>
    </location>
</feature>
<evidence type="ECO:0000256" key="1">
    <source>
        <dbReference type="SAM" id="Phobius"/>
    </source>
</evidence>
<dbReference type="Proteomes" id="UP000325780">
    <property type="component" value="Unassembled WGS sequence"/>
</dbReference>
<feature type="transmembrane region" description="Helical" evidence="1">
    <location>
        <begin position="167"/>
        <end position="191"/>
    </location>
</feature>
<proteinExistence type="predicted"/>
<feature type="transmembrane region" description="Helical" evidence="1">
    <location>
        <begin position="567"/>
        <end position="589"/>
    </location>
</feature>
<evidence type="ECO:0000313" key="4">
    <source>
        <dbReference type="Proteomes" id="UP000325780"/>
    </source>
</evidence>
<dbReference type="EMBL" id="ML742146">
    <property type="protein sequence ID" value="KAE8148804.1"/>
    <property type="molecule type" value="Genomic_DNA"/>
</dbReference>
<gene>
    <name evidence="3" type="ORF">BDV25DRAFT_168224</name>
</gene>
<feature type="transmembrane region" description="Helical" evidence="1">
    <location>
        <begin position="52"/>
        <end position="78"/>
    </location>
</feature>
<feature type="transmembrane region" description="Helical" evidence="1">
    <location>
        <begin position="696"/>
        <end position="718"/>
    </location>
</feature>
<dbReference type="PANTHER" id="PTHR35395:SF1">
    <property type="entry name" value="DUF6536 DOMAIN-CONTAINING PROTEIN"/>
    <property type="match status" value="1"/>
</dbReference>
<keyword evidence="1" id="KW-0812">Transmembrane</keyword>
<accession>A0A5N6TR96</accession>
<keyword evidence="1" id="KW-1133">Transmembrane helix</keyword>
<keyword evidence="1" id="KW-0472">Membrane</keyword>
<feature type="domain" description="DUF6536" evidence="2">
    <location>
        <begin position="49"/>
        <end position="202"/>
    </location>
</feature>
<feature type="transmembrane region" description="Helical" evidence="1">
    <location>
        <begin position="110"/>
        <end position="127"/>
    </location>
</feature>
<protein>
    <recommendedName>
        <fullName evidence="2">DUF6536 domain-containing protein</fullName>
    </recommendedName>
</protein>
<reference evidence="3 4" key="1">
    <citation type="submission" date="2019-04" db="EMBL/GenBank/DDBJ databases">
        <title>Friends and foes A comparative genomics study of 23 Aspergillus species from section Flavi.</title>
        <authorList>
            <consortium name="DOE Joint Genome Institute"/>
            <person name="Kjaerbolling I."/>
            <person name="Vesth T."/>
            <person name="Frisvad J.C."/>
            <person name="Nybo J.L."/>
            <person name="Theobald S."/>
            <person name="Kildgaard S."/>
            <person name="Isbrandt T."/>
            <person name="Kuo A."/>
            <person name="Sato A."/>
            <person name="Lyhne E.K."/>
            <person name="Kogle M.E."/>
            <person name="Wiebenga A."/>
            <person name="Kun R.S."/>
            <person name="Lubbers R.J."/>
            <person name="Makela M.R."/>
            <person name="Barry K."/>
            <person name="Chovatia M."/>
            <person name="Clum A."/>
            <person name="Daum C."/>
            <person name="Haridas S."/>
            <person name="He G."/>
            <person name="LaButti K."/>
            <person name="Lipzen A."/>
            <person name="Mondo S."/>
            <person name="Riley R."/>
            <person name="Salamov A."/>
            <person name="Simmons B.A."/>
            <person name="Magnuson J.K."/>
            <person name="Henrissat B."/>
            <person name="Mortensen U.H."/>
            <person name="Larsen T.O."/>
            <person name="Devries R.P."/>
            <person name="Grigoriev I.V."/>
            <person name="Machida M."/>
            <person name="Baker S.E."/>
            <person name="Andersen M.R."/>
        </authorList>
    </citation>
    <scope>NUCLEOTIDE SEQUENCE [LARGE SCALE GENOMIC DNA]</scope>
    <source>
        <strain evidence="3 4">IBT 18842</strain>
    </source>
</reference>
<keyword evidence="4" id="KW-1185">Reference proteome</keyword>
<sequence>MPRIGDAILLELILSFPFLILAIYFKHSLLPRSRWRPNTPNENSKTNPWKKGVLLCAWIEFSILAVNLILTIIAAVLASRHASTNWGLISVVIYSGKCTITSGWATGLHFLINILSTVMLAMSNYTMQSLGAPSRADVDAAHAKRTWLCVGTSSLRNLRSMNVKSRVLWGVLLITSLPIHLIYNSVVFSLMTARKYEVMVAPVDLRADEPLVSSETQAEVFLQHMGVSAEEVHAGIMNGTFKKLNAKDCVNKYSAQYNTDLQTLILMANRTDLPNASSLWMTFTTPYYDSYEWMCASHDMVKSYSCEVAHVEKAIKKGEWTLNGAYWSYPAWAIEAQYKNGTTATVSNEDILSYWYQEDDDMLEHQADIDTLVAILFAENPSQERLTDYLHTESNWENSTWAANANVTIDYDREVTDSTNNPIYRLMHDEWLPQYEPDHCLSREAEERCELHFSPSIGLVVIVCNIIKVTCMFLTARRDRSEVFMTMGDAISSFLSRPDPTTAGRCLLSRSTVAQTWEAKHTSSYTLITRLNSPVPSPDTYSDPTDLHPESLPARMRWLRAPGRNRWAVTMTIITTIFTAAACILYYGIHALQMSPYGGETNAGTMWSMGFGHPNPKTLIQNISNNLIALILLANTPQIALSMIYFVCNNIATSMLSEKELNDYALERKPLRVTWPKAQQRSTYYLALPYRYSAPIICISVVLHWLLSQSIFLVRITVQNLDGSLDDDAGIMTCGYSPIAMVLTLTLAGLSFIALGAIGARRYRSNMPLSGGCSAALSAACHPPEGDVDAALKPVMWGVVGGLGGYGHCSFTSWEVGEPVKGDLYA</sequence>
<evidence type="ECO:0000313" key="3">
    <source>
        <dbReference type="EMBL" id="KAE8148804.1"/>
    </source>
</evidence>
<organism evidence="3 4">
    <name type="scientific">Aspergillus avenaceus</name>
    <dbReference type="NCBI Taxonomy" id="36643"/>
    <lineage>
        <taxon>Eukaryota</taxon>
        <taxon>Fungi</taxon>
        <taxon>Dikarya</taxon>
        <taxon>Ascomycota</taxon>
        <taxon>Pezizomycotina</taxon>
        <taxon>Eurotiomycetes</taxon>
        <taxon>Eurotiomycetidae</taxon>
        <taxon>Eurotiales</taxon>
        <taxon>Aspergillaceae</taxon>
        <taxon>Aspergillus</taxon>
        <taxon>Aspergillus subgen. Circumdati</taxon>
    </lineage>
</organism>
<name>A0A5N6TR96_ASPAV</name>
<dbReference type="AlphaFoldDB" id="A0A5N6TR96"/>
<feature type="transmembrane region" description="Helical" evidence="1">
    <location>
        <begin position="7"/>
        <end position="25"/>
    </location>
</feature>